<sequence>MSVFDTVLVPIYCVTEYNVKGHGVDGLSGMSDPETGSVFSEIFVLFPFVCVIRCLIFCFIYLVAVFLVINSVCRISTVEKKCVSTAGRKFFK</sequence>
<name>A0A6B0UBN4_IXORI</name>
<keyword evidence="1" id="KW-0472">Membrane</keyword>
<accession>A0A6B0UBN4</accession>
<keyword evidence="1" id="KW-1133">Transmembrane helix</keyword>
<evidence type="ECO:0000313" key="2">
    <source>
        <dbReference type="EMBL" id="MXU86567.1"/>
    </source>
</evidence>
<dbReference type="AlphaFoldDB" id="A0A6B0UBN4"/>
<feature type="transmembrane region" description="Helical" evidence="1">
    <location>
        <begin position="42"/>
        <end position="69"/>
    </location>
</feature>
<reference evidence="2" key="1">
    <citation type="submission" date="2019-12" db="EMBL/GenBank/DDBJ databases">
        <title>An insight into the sialome of adult female Ixodes ricinus ticks feeding for 6 days.</title>
        <authorList>
            <person name="Perner J."/>
            <person name="Ribeiro J.M.C."/>
        </authorList>
    </citation>
    <scope>NUCLEOTIDE SEQUENCE</scope>
    <source>
        <strain evidence="2">Semi-engorged</strain>
        <tissue evidence="2">Salivary glands</tissue>
    </source>
</reference>
<dbReference type="EMBL" id="GIFC01004484">
    <property type="protein sequence ID" value="MXU86567.1"/>
    <property type="molecule type" value="Transcribed_RNA"/>
</dbReference>
<organism evidence="2">
    <name type="scientific">Ixodes ricinus</name>
    <name type="common">Common tick</name>
    <name type="synonym">Acarus ricinus</name>
    <dbReference type="NCBI Taxonomy" id="34613"/>
    <lineage>
        <taxon>Eukaryota</taxon>
        <taxon>Metazoa</taxon>
        <taxon>Ecdysozoa</taxon>
        <taxon>Arthropoda</taxon>
        <taxon>Chelicerata</taxon>
        <taxon>Arachnida</taxon>
        <taxon>Acari</taxon>
        <taxon>Parasitiformes</taxon>
        <taxon>Ixodida</taxon>
        <taxon>Ixodoidea</taxon>
        <taxon>Ixodidae</taxon>
        <taxon>Ixodinae</taxon>
        <taxon>Ixodes</taxon>
    </lineage>
</organism>
<protein>
    <submittedName>
        <fullName evidence="2">Putative salivary lipocalin lipocalin</fullName>
    </submittedName>
</protein>
<proteinExistence type="predicted"/>
<evidence type="ECO:0000256" key="1">
    <source>
        <dbReference type="SAM" id="Phobius"/>
    </source>
</evidence>
<keyword evidence="1" id="KW-0812">Transmembrane</keyword>